<dbReference type="AlphaFoldDB" id="A0AA96LJV5"/>
<organism evidence="3 4">
    <name type="scientific">Paenibacillus roseopurpureus</name>
    <dbReference type="NCBI Taxonomy" id="2918901"/>
    <lineage>
        <taxon>Bacteria</taxon>
        <taxon>Bacillati</taxon>
        <taxon>Bacillota</taxon>
        <taxon>Bacilli</taxon>
        <taxon>Bacillales</taxon>
        <taxon>Paenibacillaceae</taxon>
        <taxon>Paenibacillus</taxon>
    </lineage>
</organism>
<dbReference type="EMBL" id="CP130319">
    <property type="protein sequence ID" value="WNR42323.1"/>
    <property type="molecule type" value="Genomic_DNA"/>
</dbReference>
<evidence type="ECO:0000313" key="3">
    <source>
        <dbReference type="EMBL" id="WNR42323.1"/>
    </source>
</evidence>
<evidence type="ECO:0000313" key="4">
    <source>
        <dbReference type="Proteomes" id="UP001304650"/>
    </source>
</evidence>
<keyword evidence="1" id="KW-0812">Transmembrane</keyword>
<keyword evidence="1" id="KW-1133">Transmembrane helix</keyword>
<keyword evidence="1" id="KW-0472">Membrane</keyword>
<keyword evidence="4" id="KW-1185">Reference proteome</keyword>
<dbReference type="RefSeq" id="WP_314795668.1">
    <property type="nucleotide sequence ID" value="NZ_CP130319.1"/>
</dbReference>
<dbReference type="KEGG" id="proo:MJB10_14375"/>
<name>A0AA96LJV5_9BACL</name>
<proteinExistence type="predicted"/>
<keyword evidence="2" id="KW-0732">Signal</keyword>
<evidence type="ECO:0000256" key="2">
    <source>
        <dbReference type="SAM" id="SignalP"/>
    </source>
</evidence>
<feature type="signal peptide" evidence="2">
    <location>
        <begin position="1"/>
        <end position="29"/>
    </location>
</feature>
<protein>
    <submittedName>
        <fullName evidence="3">DUF2334 domain-containing protein</fullName>
    </submittedName>
</protein>
<sequence>MKRKWRLRLCMVWLCVLIAWQVSPRLTTAAETTSPTSVLLLYDRLGVGTSQEGNVDALQQQLAAFRVSVQVMSLDAYVPNKLYAYSHVIAIRNADDVTELPKAYIDDLAAYNGSYLQIGYGSGLPERVQSSLGLEVTNAVEDTSTLQIGQLTQNGLTTHHIRYIQKFTGETYGNWHSELFNLHAPYGVVEDKFAYISYLERGNASELAASYVLQDWLHVKGYAQNYVLIDDINAFSDMDMLNEMANRLYDAGIPFMASVQPVFTNLDYPAMKRYAESLKHVQSRNGSIVIHAPFAGSALSQDRTVLRKQMSTFLDTLAANEVAPLGIQADMGWIYDPHFISNGLTFFDSGLMQASDSAAFQPSSQTSVSLGFAIYPVKADVLSAVVKSGTPLQTLPMNTALMYKLPKDQAELETLMTNMTSLWTTFADYKNTSHTVRTEANEITSKNGHLLINGDPVQLNAAMLDMDSEHAYVPKQKASLSSLFVVQSHILIALIGTALFIFIIFLIIGHRMYKRKYTYNGRQL</sequence>
<gene>
    <name evidence="3" type="ORF">MJB10_14375</name>
</gene>
<dbReference type="Proteomes" id="UP001304650">
    <property type="component" value="Chromosome"/>
</dbReference>
<dbReference type="InterPro" id="IPR018763">
    <property type="entry name" value="DUF2334"/>
</dbReference>
<feature type="chain" id="PRO_5041666381" evidence="2">
    <location>
        <begin position="30"/>
        <end position="524"/>
    </location>
</feature>
<dbReference type="Pfam" id="PF10096">
    <property type="entry name" value="DUF2334"/>
    <property type="match status" value="1"/>
</dbReference>
<reference evidence="3" key="1">
    <citation type="submission" date="2022-02" db="EMBL/GenBank/DDBJ databases">
        <title>Paenibacillus sp. MBLB1832 Whole Genome Shotgun Sequencing.</title>
        <authorList>
            <person name="Hwang C.Y."/>
            <person name="Cho E.-S."/>
            <person name="Seo M.-J."/>
        </authorList>
    </citation>
    <scope>NUCLEOTIDE SEQUENCE</scope>
    <source>
        <strain evidence="3">MBLB1832</strain>
    </source>
</reference>
<evidence type="ECO:0000256" key="1">
    <source>
        <dbReference type="SAM" id="Phobius"/>
    </source>
</evidence>
<feature type="transmembrane region" description="Helical" evidence="1">
    <location>
        <begin position="484"/>
        <end position="508"/>
    </location>
</feature>
<accession>A0AA96LJV5</accession>